<comment type="caution">
    <text evidence="1">The sequence shown here is derived from an EMBL/GenBank/DDBJ whole genome shotgun (WGS) entry which is preliminary data.</text>
</comment>
<accession>A0A5S4ELL0</accession>
<keyword evidence="2" id="KW-1185">Reference proteome</keyword>
<dbReference type="Proteomes" id="UP000306324">
    <property type="component" value="Unassembled WGS sequence"/>
</dbReference>
<name>A0A5S4ELL0_9PROT</name>
<proteinExistence type="predicted"/>
<dbReference type="AlphaFoldDB" id="A0A5S4ELL0"/>
<dbReference type="EMBL" id="SWAD01000057">
    <property type="protein sequence ID" value="TMQ76268.1"/>
    <property type="molecule type" value="Genomic_DNA"/>
</dbReference>
<evidence type="ECO:0000313" key="2">
    <source>
        <dbReference type="Proteomes" id="UP000306324"/>
    </source>
</evidence>
<protein>
    <submittedName>
        <fullName evidence="1">Uncharacterized protein</fullName>
    </submittedName>
</protein>
<gene>
    <name evidence="1" type="ORF">ACCUM_4524</name>
</gene>
<organism evidence="1 2">
    <name type="scientific">Candidatus Accumulibacter phosphatis</name>
    <dbReference type="NCBI Taxonomy" id="327160"/>
    <lineage>
        <taxon>Bacteria</taxon>
        <taxon>Pseudomonadati</taxon>
        <taxon>Pseudomonadota</taxon>
        <taxon>Betaproteobacteria</taxon>
        <taxon>Candidatus Accumulibacter</taxon>
    </lineage>
</organism>
<reference evidence="1 2" key="1">
    <citation type="submission" date="2019-04" db="EMBL/GenBank/DDBJ databases">
        <title>A novel phosphate-accumulating bacterium identified in bioreactor for phosphate removal from wastewater.</title>
        <authorList>
            <person name="Kotlyarov R.Y."/>
            <person name="Beletsky A.V."/>
            <person name="Kallistova A.Y."/>
            <person name="Dorofeev A.G."/>
            <person name="Nikolaev Y.Y."/>
            <person name="Pimenov N.V."/>
            <person name="Ravin N.V."/>
            <person name="Mardanov A.V."/>
        </authorList>
    </citation>
    <scope>NUCLEOTIDE SEQUENCE [LARGE SCALE GENOMIC DNA]</scope>
    <source>
        <strain evidence="1 2">Bin19</strain>
    </source>
</reference>
<evidence type="ECO:0000313" key="1">
    <source>
        <dbReference type="EMBL" id="TMQ76268.1"/>
    </source>
</evidence>
<sequence>MRRYTRLGFPYTAKAAKALASLQLIVKHANKRCRIGIGSSSGKLG</sequence>